<dbReference type="GO" id="GO:0052040">
    <property type="term" value="P:symbiont-mediated perturbation of host programmed cell death"/>
    <property type="evidence" value="ECO:0007669"/>
    <property type="project" value="UniProtKB-KW"/>
</dbReference>
<proteinExistence type="inferred from homology"/>
<dbReference type="Gene3D" id="1.20.1280.220">
    <property type="entry name" value="Effector protein HopAB, BAK1-interacting domain"/>
    <property type="match status" value="1"/>
</dbReference>
<evidence type="ECO:0000256" key="6">
    <source>
        <dbReference type="SAM" id="MobiDB-lite"/>
    </source>
</evidence>
<feature type="compositionally biased region" description="Low complexity" evidence="6">
    <location>
        <begin position="87"/>
        <end position="108"/>
    </location>
</feature>
<feature type="domain" description="Effector protein HopAB BAK1-binding" evidence="8">
    <location>
        <begin position="269"/>
        <end position="355"/>
    </location>
</feature>
<feature type="domain" description="Effector protein HopAB E3 ubiquitin ligase" evidence="7">
    <location>
        <begin position="379"/>
        <end position="491"/>
    </location>
</feature>
<accession>A0AB37QHD9</accession>
<dbReference type="Gene3D" id="3.30.40.110">
    <property type="entry name" value="AvrPtoB, C-terminal domain"/>
    <property type="match status" value="1"/>
</dbReference>
<keyword evidence="3" id="KW-0964">Secreted</keyword>
<dbReference type="Gene3D" id="1.20.1280.110">
    <property type="match status" value="1"/>
</dbReference>
<feature type="region of interest" description="Disordered" evidence="6">
    <location>
        <begin position="1"/>
        <end position="113"/>
    </location>
</feature>
<evidence type="ECO:0000259" key="8">
    <source>
        <dbReference type="Pfam" id="PF16847"/>
    </source>
</evidence>
<dbReference type="InterPro" id="IPR038448">
    <property type="entry name" value="HopAB_E3_ubiquit_lig_sf"/>
</dbReference>
<dbReference type="Proteomes" id="UP000272613">
    <property type="component" value="Unassembled WGS sequence"/>
</dbReference>
<evidence type="ECO:0000259" key="7">
    <source>
        <dbReference type="Pfam" id="PF09046"/>
    </source>
</evidence>
<dbReference type="InterPro" id="IPR038342">
    <property type="entry name" value="HopAB_BAK-bd_sf"/>
</dbReference>
<keyword evidence="4" id="KW-0928">Hypersensitive response elicitation</keyword>
<dbReference type="Pfam" id="PF16847">
    <property type="entry name" value="AvrPtoB_bdg"/>
    <property type="match status" value="1"/>
</dbReference>
<dbReference type="EMBL" id="RBSH01000339">
    <property type="protein sequence ID" value="RMR93861.1"/>
    <property type="molecule type" value="Genomic_DNA"/>
</dbReference>
<reference evidence="9 10" key="1">
    <citation type="submission" date="2018-08" db="EMBL/GenBank/DDBJ databases">
        <title>Recombination of ecologically and evolutionarily significant loci maintains genetic cohesion in the Pseudomonas syringae species complex.</title>
        <authorList>
            <person name="Dillon M."/>
            <person name="Thakur S."/>
            <person name="Almeida R.N.D."/>
            <person name="Weir B.S."/>
            <person name="Guttman D.S."/>
        </authorList>
    </citation>
    <scope>NUCLEOTIDE SEQUENCE [LARGE SCALE GENOMIC DNA]</scope>
    <source>
        <strain evidence="9 10">ICMP 5019</strain>
    </source>
</reference>
<evidence type="ECO:0000256" key="4">
    <source>
        <dbReference type="ARBA" id="ARBA00022978"/>
    </source>
</evidence>
<feature type="region of interest" description="Disordered" evidence="6">
    <location>
        <begin position="198"/>
        <end position="274"/>
    </location>
</feature>
<dbReference type="InterPro" id="IPR031759">
    <property type="entry name" value="HopAB_BAK-bd"/>
</dbReference>
<comment type="similarity">
    <text evidence="2">Belongs to the HopAB family.</text>
</comment>
<evidence type="ECO:0000256" key="5">
    <source>
        <dbReference type="ARBA" id="ARBA00023026"/>
    </source>
</evidence>
<dbReference type="AlphaFoldDB" id="A0AB37QHD9"/>
<comment type="subcellular location">
    <subcellularLocation>
        <location evidence="1">Secreted</location>
    </subcellularLocation>
</comment>
<evidence type="ECO:0000313" key="9">
    <source>
        <dbReference type="EMBL" id="RMR93861.1"/>
    </source>
</evidence>
<dbReference type="Pfam" id="PF09046">
    <property type="entry name" value="AvrPtoB-E3_ubiq"/>
    <property type="match status" value="1"/>
</dbReference>
<protein>
    <submittedName>
        <fullName evidence="9">Effector protein HopAB2</fullName>
    </submittedName>
</protein>
<dbReference type="GO" id="GO:0005576">
    <property type="term" value="C:extracellular region"/>
    <property type="evidence" value="ECO:0007669"/>
    <property type="project" value="UniProtKB-SubCell"/>
</dbReference>
<dbReference type="InterPro" id="IPR015133">
    <property type="entry name" value="E3_ubiquit_lig_AvrPtoB"/>
</dbReference>
<comment type="caution">
    <text evidence="9">The sequence shown here is derived from an EMBL/GenBank/DDBJ whole genome shotgun (WGS) entry which is preliminary data.</text>
</comment>
<feature type="compositionally biased region" description="Low complexity" evidence="6">
    <location>
        <begin position="198"/>
        <end position="208"/>
    </location>
</feature>
<feature type="compositionally biased region" description="Low complexity" evidence="6">
    <location>
        <begin position="33"/>
        <end position="56"/>
    </location>
</feature>
<keyword evidence="5" id="KW-0843">Virulence</keyword>
<organism evidence="9 10">
    <name type="scientific">Pseudomonas coronafaciens pv. garcae</name>
    <dbReference type="NCBI Taxonomy" id="251653"/>
    <lineage>
        <taxon>Bacteria</taxon>
        <taxon>Pseudomonadati</taxon>
        <taxon>Pseudomonadota</taxon>
        <taxon>Gammaproteobacteria</taxon>
        <taxon>Pseudomonadales</taxon>
        <taxon>Pseudomonadaceae</taxon>
        <taxon>Pseudomonas</taxon>
        <taxon>Pseudomonas coronafaciens</taxon>
    </lineage>
</organism>
<name>A0AB37QHD9_9PSED</name>
<evidence type="ECO:0000313" key="10">
    <source>
        <dbReference type="Proteomes" id="UP000272613"/>
    </source>
</evidence>
<feature type="compositionally biased region" description="Low complexity" evidence="6">
    <location>
        <begin position="216"/>
        <end position="226"/>
    </location>
</feature>
<evidence type="ECO:0000256" key="1">
    <source>
        <dbReference type="ARBA" id="ARBA00004613"/>
    </source>
</evidence>
<evidence type="ECO:0000256" key="2">
    <source>
        <dbReference type="ARBA" id="ARBA00006282"/>
    </source>
</evidence>
<gene>
    <name evidence="9" type="ORF">ALP74_00697</name>
</gene>
<evidence type="ECO:0000256" key="3">
    <source>
        <dbReference type="ARBA" id="ARBA00022525"/>
    </source>
</evidence>
<feature type="compositionally biased region" description="Polar residues" evidence="6">
    <location>
        <begin position="238"/>
        <end position="253"/>
    </location>
</feature>
<sequence>MVGISGRAGPSGAYYSGHTDPEPASGRARDSSSEASSSNSPQVPPSSNAPASPIPAGRQRLLRSRPLSSQTREWLEQGMPTGEGTGARNRPQASADAAAPHAGTAARRTTQAPADVRVPREGAVARANRIVQQLVSAGADLAHTRRMFRNAINGHGVAFSAAEQRILLEHFPDMLATGISQNSELATELRDALRSAVRQQAAQAAPAVTPTPPRANPAASSAGSSQRSLFGRFARLMTPNQGRSSNTATSQASVDRRPARVNQVQTPPDRTAMRNLGDNMANVALQAFAEQGGDLERLRAAIESYVMQRHLIPEDIGRRLQSVGILPTIDSNESILNNPLLNLNVALNRRLGASPVVERAPRPAVPTTTDRRSMSAAEMNRRTALNISSQFSQLRTISKAESEELGFKDAADHGLEDATHCLFGGELSLGNRGQQVICLASIPYGQEGDKELVFMDMKKLAQYLAGDPRHPMHRQPLNEGNIASYAFRIVP</sequence>